<keyword evidence="7" id="KW-1133">Transmembrane helix</keyword>
<dbReference type="InterPro" id="IPR000297">
    <property type="entry name" value="PPIase_PpiC"/>
</dbReference>
<dbReference type="EMBL" id="BORC01000015">
    <property type="protein sequence ID" value="GIN64463.1"/>
    <property type="molecule type" value="Genomic_DNA"/>
</dbReference>
<comment type="catalytic activity">
    <reaction evidence="1">
        <text>[protein]-peptidylproline (omega=180) = [protein]-peptidylproline (omega=0)</text>
        <dbReference type="Rhea" id="RHEA:16237"/>
        <dbReference type="Rhea" id="RHEA-COMP:10747"/>
        <dbReference type="Rhea" id="RHEA-COMP:10748"/>
        <dbReference type="ChEBI" id="CHEBI:83833"/>
        <dbReference type="ChEBI" id="CHEBI:83834"/>
        <dbReference type="EC" id="5.2.1.8"/>
    </reaction>
</comment>
<keyword evidence="4 6" id="KW-0697">Rotamase</keyword>
<dbReference type="InterPro" id="IPR027304">
    <property type="entry name" value="Trigger_fact/SurA_dom_sf"/>
</dbReference>
<dbReference type="SUPFAM" id="SSF54534">
    <property type="entry name" value="FKBP-like"/>
    <property type="match status" value="1"/>
</dbReference>
<gene>
    <name evidence="9" type="primary">yacD</name>
    <name evidence="9" type="ORF">J27TS8_44560</name>
</gene>
<comment type="caution">
    <text evidence="9">The sequence shown here is derived from an EMBL/GenBank/DDBJ whole genome shotgun (WGS) entry which is preliminary data.</text>
</comment>
<feature type="domain" description="PpiC" evidence="8">
    <location>
        <begin position="156"/>
        <end position="248"/>
    </location>
</feature>
<reference evidence="9" key="1">
    <citation type="submission" date="2021-03" db="EMBL/GenBank/DDBJ databases">
        <title>Antimicrobial resistance genes in bacteria isolated from Japanese honey, and their potential for conferring macrolide and lincosamide resistance in the American foulbrood pathogen Paenibacillus larvae.</title>
        <authorList>
            <person name="Okamoto M."/>
            <person name="Kumagai M."/>
            <person name="Kanamori H."/>
            <person name="Takamatsu D."/>
        </authorList>
    </citation>
    <scope>NUCLEOTIDE SEQUENCE</scope>
    <source>
        <strain evidence="9">J27TS8</strain>
    </source>
</reference>
<dbReference type="InterPro" id="IPR046357">
    <property type="entry name" value="PPIase_dom_sf"/>
</dbReference>
<evidence type="ECO:0000256" key="3">
    <source>
        <dbReference type="ARBA" id="ARBA00022729"/>
    </source>
</evidence>
<evidence type="ECO:0000256" key="5">
    <source>
        <dbReference type="ARBA" id="ARBA00023235"/>
    </source>
</evidence>
<evidence type="ECO:0000256" key="7">
    <source>
        <dbReference type="SAM" id="Phobius"/>
    </source>
</evidence>
<evidence type="ECO:0000256" key="1">
    <source>
        <dbReference type="ARBA" id="ARBA00000971"/>
    </source>
</evidence>
<accession>A0A919WMJ3</accession>
<dbReference type="Proteomes" id="UP000682111">
    <property type="component" value="Unassembled WGS sequence"/>
</dbReference>
<keyword evidence="7" id="KW-0472">Membrane</keyword>
<proteinExistence type="predicted"/>
<dbReference type="PROSITE" id="PS01096">
    <property type="entry name" value="PPIC_PPIASE_1"/>
    <property type="match status" value="1"/>
</dbReference>
<dbReference type="RefSeq" id="WP_095314502.1">
    <property type="nucleotide sequence ID" value="NZ_BORC01000015.1"/>
</dbReference>
<dbReference type="OrthoDB" id="2677468at2"/>
<dbReference type="Gene3D" id="1.10.4030.10">
    <property type="entry name" value="Porin chaperone SurA, peptide-binding domain"/>
    <property type="match status" value="1"/>
</dbReference>
<dbReference type="PANTHER" id="PTHR47245">
    <property type="entry name" value="PEPTIDYLPROLYL ISOMERASE"/>
    <property type="match status" value="1"/>
</dbReference>
<evidence type="ECO:0000256" key="6">
    <source>
        <dbReference type="PROSITE-ProRule" id="PRU00278"/>
    </source>
</evidence>
<evidence type="ECO:0000259" key="8">
    <source>
        <dbReference type="PROSITE" id="PS50198"/>
    </source>
</evidence>
<dbReference type="SUPFAM" id="SSF109998">
    <property type="entry name" value="Triger factor/SurA peptide-binding domain-like"/>
    <property type="match status" value="1"/>
</dbReference>
<keyword evidence="10" id="KW-1185">Reference proteome</keyword>
<dbReference type="InterPro" id="IPR050245">
    <property type="entry name" value="PrsA_foldase"/>
</dbReference>
<evidence type="ECO:0000256" key="2">
    <source>
        <dbReference type="ARBA" id="ARBA00013194"/>
    </source>
</evidence>
<dbReference type="Pfam" id="PF13145">
    <property type="entry name" value="Rotamase_2"/>
    <property type="match status" value="1"/>
</dbReference>
<protein>
    <recommendedName>
        <fullName evidence="2">peptidylprolyl isomerase</fullName>
        <ecNumber evidence="2">5.2.1.8</ecNumber>
    </recommendedName>
</protein>
<evidence type="ECO:0000256" key="4">
    <source>
        <dbReference type="ARBA" id="ARBA00023110"/>
    </source>
</evidence>
<keyword evidence="5 6" id="KW-0413">Isomerase</keyword>
<dbReference type="PANTHER" id="PTHR47245:SF1">
    <property type="entry name" value="FOLDASE PROTEIN PRSA"/>
    <property type="match status" value="1"/>
</dbReference>
<dbReference type="InterPro" id="IPR023058">
    <property type="entry name" value="PPIase_PpiC_CS"/>
</dbReference>
<sequence length="295" mass="33911">MERKWEKKQLWIIIAGLITINCLTVAFFLTKLGTGFGGNEVVATVGKEEVTRQDWLKVMEERYGKDTLKELVDEKVIEAMAEKYDISISEEAVERELFLIKTMYGSTSNEAANEEEWRKQIRSSLMLEEILTKDVNVPEEDLKSYYDENINFYHIPTSYHVSQIIVKTEKEAEQAIEELKNGSDFAVLAMERSIDEFSTAEGGDIGFVRSGDENISEHYIKAVDKLKPGEWSEAIPVDEGFAIALLHEKITGKEYSFKEVKDEIRRVIALEQMEGESSVEAFWNEVDVEWFYGEK</sequence>
<dbReference type="Gene3D" id="3.10.50.40">
    <property type="match status" value="1"/>
</dbReference>
<evidence type="ECO:0000313" key="10">
    <source>
        <dbReference type="Proteomes" id="UP000682111"/>
    </source>
</evidence>
<keyword evidence="3" id="KW-0732">Signal</keyword>
<dbReference type="EC" id="5.2.1.8" evidence="2"/>
<keyword evidence="7" id="KW-0812">Transmembrane</keyword>
<name>A0A919WMJ3_9BACI</name>
<dbReference type="GO" id="GO:0003755">
    <property type="term" value="F:peptidyl-prolyl cis-trans isomerase activity"/>
    <property type="evidence" value="ECO:0007669"/>
    <property type="project" value="UniProtKB-KW"/>
</dbReference>
<evidence type="ECO:0000313" key="9">
    <source>
        <dbReference type="EMBL" id="GIN64463.1"/>
    </source>
</evidence>
<dbReference type="PROSITE" id="PS50198">
    <property type="entry name" value="PPIC_PPIASE_2"/>
    <property type="match status" value="1"/>
</dbReference>
<dbReference type="AlphaFoldDB" id="A0A919WMJ3"/>
<organism evidence="9 10">
    <name type="scientific">Robertmurraya siralis</name>
    <dbReference type="NCBI Taxonomy" id="77777"/>
    <lineage>
        <taxon>Bacteria</taxon>
        <taxon>Bacillati</taxon>
        <taxon>Bacillota</taxon>
        <taxon>Bacilli</taxon>
        <taxon>Bacillales</taxon>
        <taxon>Bacillaceae</taxon>
        <taxon>Robertmurraya</taxon>
    </lineage>
</organism>
<feature type="transmembrane region" description="Helical" evidence="7">
    <location>
        <begin position="12"/>
        <end position="29"/>
    </location>
</feature>